<dbReference type="Proteomes" id="UP001519460">
    <property type="component" value="Unassembled WGS sequence"/>
</dbReference>
<evidence type="ECO:0000256" key="4">
    <source>
        <dbReference type="ARBA" id="ARBA00022737"/>
    </source>
</evidence>
<dbReference type="PROSITE" id="PS01248">
    <property type="entry name" value="EGF_LAM_1"/>
    <property type="match status" value="1"/>
</dbReference>
<dbReference type="SMART" id="SM00180">
    <property type="entry name" value="EGF_Lam"/>
    <property type="match status" value="1"/>
</dbReference>
<feature type="compositionally biased region" description="Basic and acidic residues" evidence="9">
    <location>
        <begin position="55"/>
        <end position="72"/>
    </location>
</feature>
<keyword evidence="2" id="KW-0964">Secreted</keyword>
<reference evidence="12 13" key="1">
    <citation type="journal article" date="2023" name="Sci. Data">
        <title>Genome assembly of the Korean intertidal mud-creeper Batillaria attramentaria.</title>
        <authorList>
            <person name="Patra A.K."/>
            <person name="Ho P.T."/>
            <person name="Jun S."/>
            <person name="Lee S.J."/>
            <person name="Kim Y."/>
            <person name="Won Y.J."/>
        </authorList>
    </citation>
    <scope>NUCLEOTIDE SEQUENCE [LARGE SCALE GENOMIC DNA]</scope>
    <source>
        <strain evidence="12">Wonlab-2016</strain>
    </source>
</reference>
<dbReference type="InterPro" id="IPR001134">
    <property type="entry name" value="Netrin_domain"/>
</dbReference>
<dbReference type="PANTHER" id="PTHR10574:SF365">
    <property type="entry name" value="NETRIN-A-RELATED"/>
    <property type="match status" value="1"/>
</dbReference>
<feature type="domain" description="Laminin EGF-like" evidence="10">
    <location>
        <begin position="1"/>
        <end position="50"/>
    </location>
</feature>
<keyword evidence="13" id="KW-1185">Reference proteome</keyword>
<evidence type="ECO:0000259" key="11">
    <source>
        <dbReference type="PROSITE" id="PS50189"/>
    </source>
</evidence>
<keyword evidence="7 8" id="KW-0424">Laminin EGF-like domain</keyword>
<feature type="domain" description="NTR" evidence="11">
    <location>
        <begin position="73"/>
        <end position="200"/>
    </location>
</feature>
<dbReference type="InterPro" id="IPR002049">
    <property type="entry name" value="LE_dom"/>
</dbReference>
<dbReference type="CDD" id="cd00055">
    <property type="entry name" value="EGF_Lam"/>
    <property type="match status" value="1"/>
</dbReference>
<evidence type="ECO:0000256" key="3">
    <source>
        <dbReference type="ARBA" id="ARBA00022729"/>
    </source>
</evidence>
<dbReference type="Gene3D" id="2.40.50.120">
    <property type="match status" value="1"/>
</dbReference>
<evidence type="ECO:0000256" key="6">
    <source>
        <dbReference type="ARBA" id="ARBA00023180"/>
    </source>
</evidence>
<evidence type="ECO:0000256" key="8">
    <source>
        <dbReference type="PROSITE-ProRule" id="PRU00460"/>
    </source>
</evidence>
<gene>
    <name evidence="12" type="ORF">BaRGS_00010450</name>
</gene>
<feature type="disulfide bond" evidence="8">
    <location>
        <begin position="3"/>
        <end position="20"/>
    </location>
</feature>
<dbReference type="PANTHER" id="PTHR10574">
    <property type="entry name" value="NETRIN/LAMININ-RELATED"/>
    <property type="match status" value="1"/>
</dbReference>
<evidence type="ECO:0000313" key="12">
    <source>
        <dbReference type="EMBL" id="KAK7498190.1"/>
    </source>
</evidence>
<feature type="disulfide bond" evidence="8">
    <location>
        <begin position="1"/>
        <end position="13"/>
    </location>
</feature>
<evidence type="ECO:0008006" key="14">
    <source>
        <dbReference type="Google" id="ProtNLM"/>
    </source>
</evidence>
<evidence type="ECO:0000256" key="7">
    <source>
        <dbReference type="ARBA" id="ARBA00023292"/>
    </source>
</evidence>
<comment type="caution">
    <text evidence="12">The sequence shown here is derived from an EMBL/GenBank/DDBJ whole genome shotgun (WGS) entry which is preliminary data.</text>
</comment>
<dbReference type="PROSITE" id="PS50027">
    <property type="entry name" value="EGF_LAM_2"/>
    <property type="match status" value="1"/>
</dbReference>
<evidence type="ECO:0000256" key="9">
    <source>
        <dbReference type="SAM" id="MobiDB-lite"/>
    </source>
</evidence>
<dbReference type="InterPro" id="IPR050440">
    <property type="entry name" value="Laminin/Netrin_ECM"/>
</dbReference>
<feature type="region of interest" description="Disordered" evidence="9">
    <location>
        <begin position="45"/>
        <end position="72"/>
    </location>
</feature>
<dbReference type="FunFam" id="2.10.25.10:FF:000048">
    <property type="entry name" value="Netrin 3"/>
    <property type="match status" value="1"/>
</dbReference>
<evidence type="ECO:0000256" key="2">
    <source>
        <dbReference type="ARBA" id="ARBA00022525"/>
    </source>
</evidence>
<dbReference type="SUPFAM" id="SSF50242">
    <property type="entry name" value="TIMP-like"/>
    <property type="match status" value="1"/>
</dbReference>
<dbReference type="InterPro" id="IPR018933">
    <property type="entry name" value="Netrin_module_non-TIMP"/>
</dbReference>
<dbReference type="Pfam" id="PF01759">
    <property type="entry name" value="NTR"/>
    <property type="match status" value="1"/>
</dbReference>
<keyword evidence="5 8" id="KW-1015">Disulfide bond</keyword>
<dbReference type="EMBL" id="JACVVK020000052">
    <property type="protein sequence ID" value="KAK7498190.1"/>
    <property type="molecule type" value="Genomic_DNA"/>
</dbReference>
<organism evidence="12 13">
    <name type="scientific">Batillaria attramentaria</name>
    <dbReference type="NCBI Taxonomy" id="370345"/>
    <lineage>
        <taxon>Eukaryota</taxon>
        <taxon>Metazoa</taxon>
        <taxon>Spiralia</taxon>
        <taxon>Lophotrochozoa</taxon>
        <taxon>Mollusca</taxon>
        <taxon>Gastropoda</taxon>
        <taxon>Caenogastropoda</taxon>
        <taxon>Sorbeoconcha</taxon>
        <taxon>Cerithioidea</taxon>
        <taxon>Batillariidae</taxon>
        <taxon>Batillaria</taxon>
    </lineage>
</organism>
<evidence type="ECO:0000259" key="10">
    <source>
        <dbReference type="PROSITE" id="PS50027"/>
    </source>
</evidence>
<dbReference type="SMART" id="SM00643">
    <property type="entry name" value="C345C"/>
    <property type="match status" value="1"/>
</dbReference>
<sequence length="202" mass="23565">CNCHPVGALGKMCNQTTGQCPCKDGVTGLTCNRCAPGYQQSKSPIAPCIKIPKPPTERRNTTNRPSRTDTDNCKKCKKRVRRLKFKKFCKRDYAIQAQVLSRETVDDWIKFTINVISSHPRGTADRGRRGETYLWVPREDLKCKCPKIRLGRRYLVVARHRKGNTRTGYVVDRKSKVVRWKDKWNRRLRRYVKRERRGLCRG</sequence>
<accession>A0ABD0LFR0</accession>
<name>A0ABD0LFR0_9CAEN</name>
<dbReference type="Gene3D" id="2.10.25.10">
    <property type="entry name" value="Laminin"/>
    <property type="match status" value="1"/>
</dbReference>
<protein>
    <recommendedName>
        <fullName evidence="14">Netrin-1</fullName>
    </recommendedName>
</protein>
<keyword evidence="6" id="KW-0325">Glycoprotein</keyword>
<evidence type="ECO:0000256" key="1">
    <source>
        <dbReference type="ARBA" id="ARBA00004613"/>
    </source>
</evidence>
<dbReference type="CDD" id="cd03579">
    <property type="entry name" value="NTR_netrin-1_like"/>
    <property type="match status" value="1"/>
</dbReference>
<dbReference type="SUPFAM" id="SSF57196">
    <property type="entry name" value="EGF/Laminin"/>
    <property type="match status" value="1"/>
</dbReference>
<comment type="subcellular location">
    <subcellularLocation>
        <location evidence="1">Secreted</location>
    </subcellularLocation>
</comment>
<evidence type="ECO:0000313" key="13">
    <source>
        <dbReference type="Proteomes" id="UP001519460"/>
    </source>
</evidence>
<keyword evidence="3" id="KW-0732">Signal</keyword>
<evidence type="ECO:0000256" key="5">
    <source>
        <dbReference type="ARBA" id="ARBA00023157"/>
    </source>
</evidence>
<feature type="disulfide bond" evidence="8">
    <location>
        <begin position="34"/>
        <end position="48"/>
    </location>
</feature>
<dbReference type="AlphaFoldDB" id="A0ABD0LFR0"/>
<feature type="disulfide bond" evidence="8">
    <location>
        <begin position="22"/>
        <end position="31"/>
    </location>
</feature>
<dbReference type="Pfam" id="PF00053">
    <property type="entry name" value="EGF_laminin"/>
    <property type="match status" value="1"/>
</dbReference>
<dbReference type="PROSITE" id="PS50189">
    <property type="entry name" value="NTR"/>
    <property type="match status" value="1"/>
</dbReference>
<dbReference type="InterPro" id="IPR008993">
    <property type="entry name" value="TIMP-like_OB-fold"/>
</dbReference>
<dbReference type="GO" id="GO:0005576">
    <property type="term" value="C:extracellular region"/>
    <property type="evidence" value="ECO:0007669"/>
    <property type="project" value="UniProtKB-SubCell"/>
</dbReference>
<feature type="non-terminal residue" evidence="12">
    <location>
        <position position="1"/>
    </location>
</feature>
<proteinExistence type="predicted"/>
<keyword evidence="4" id="KW-0677">Repeat</keyword>